<accession>A0ABR9W5N4</accession>
<name>A0ABR9W5N4_9BACT</name>
<evidence type="ECO:0000313" key="3">
    <source>
        <dbReference type="Proteomes" id="UP000634134"/>
    </source>
</evidence>
<evidence type="ECO:0000313" key="2">
    <source>
        <dbReference type="EMBL" id="MBE9460760.1"/>
    </source>
</evidence>
<dbReference type="PANTHER" id="PTHR43394:SF1">
    <property type="entry name" value="ATP-BINDING CASSETTE SUB-FAMILY B MEMBER 10, MITOCHONDRIAL"/>
    <property type="match status" value="1"/>
</dbReference>
<dbReference type="InterPro" id="IPR027417">
    <property type="entry name" value="P-loop_NTPase"/>
</dbReference>
<keyword evidence="2" id="KW-0067">ATP-binding</keyword>
<keyword evidence="3" id="KW-1185">Reference proteome</keyword>
<protein>
    <submittedName>
        <fullName evidence="2">ATP-binding cassette domain-containing protein</fullName>
    </submittedName>
</protein>
<dbReference type="SUPFAM" id="SSF52540">
    <property type="entry name" value="P-loop containing nucleoside triphosphate hydrolases"/>
    <property type="match status" value="1"/>
</dbReference>
<gene>
    <name evidence="2" type="ORF">IEE83_02590</name>
</gene>
<dbReference type="GO" id="GO:0005524">
    <property type="term" value="F:ATP binding"/>
    <property type="evidence" value="ECO:0007669"/>
    <property type="project" value="UniProtKB-KW"/>
</dbReference>
<dbReference type="PANTHER" id="PTHR43394">
    <property type="entry name" value="ATP-DEPENDENT PERMEASE MDL1, MITOCHONDRIAL"/>
    <property type="match status" value="1"/>
</dbReference>
<feature type="domain" description="ABC transporter" evidence="1">
    <location>
        <begin position="4"/>
        <end position="39"/>
    </location>
</feature>
<organism evidence="2 3">
    <name type="scientific">Dyadobacter subterraneus</name>
    <dbReference type="NCBI Taxonomy" id="2773304"/>
    <lineage>
        <taxon>Bacteria</taxon>
        <taxon>Pseudomonadati</taxon>
        <taxon>Bacteroidota</taxon>
        <taxon>Cytophagia</taxon>
        <taxon>Cytophagales</taxon>
        <taxon>Spirosomataceae</taxon>
        <taxon>Dyadobacter</taxon>
    </lineage>
</organism>
<dbReference type="EMBL" id="JACYGY010000001">
    <property type="protein sequence ID" value="MBE9460760.1"/>
    <property type="molecule type" value="Genomic_DNA"/>
</dbReference>
<dbReference type="Pfam" id="PF00005">
    <property type="entry name" value="ABC_tran"/>
    <property type="match status" value="1"/>
</dbReference>
<dbReference type="InterPro" id="IPR039421">
    <property type="entry name" value="Type_1_exporter"/>
</dbReference>
<comment type="caution">
    <text evidence="2">The sequence shown here is derived from an EMBL/GenBank/DDBJ whole genome shotgun (WGS) entry which is preliminary data.</text>
</comment>
<reference evidence="3" key="1">
    <citation type="submission" date="2023-07" db="EMBL/GenBank/DDBJ databases">
        <title>Dyadobacter sp. nov 'subterranea' isolated from contaminted grondwater.</title>
        <authorList>
            <person name="Szabo I."/>
            <person name="Al-Omari J."/>
            <person name="Szerdahelyi S.G."/>
            <person name="Rado J."/>
        </authorList>
    </citation>
    <scope>NUCLEOTIDE SEQUENCE [LARGE SCALE GENOMIC DNA]</scope>
    <source>
        <strain evidence="3">UP-52</strain>
    </source>
</reference>
<keyword evidence="2" id="KW-0547">Nucleotide-binding</keyword>
<sequence length="117" mass="13375">MTLVGEEGLNLSGGQKQWIGIMRALFHKPGLLLLDEATSAMDAQNERKVLNLLNSLKTDIAILYVSHRLHTLANFCDRIYILEEGNLVISGSHDELLETDNMYSRFWKDLEIEFLVR</sequence>
<proteinExistence type="predicted"/>
<dbReference type="InterPro" id="IPR003439">
    <property type="entry name" value="ABC_transporter-like_ATP-bd"/>
</dbReference>
<dbReference type="Proteomes" id="UP000634134">
    <property type="component" value="Unassembled WGS sequence"/>
</dbReference>
<dbReference type="Gene3D" id="3.40.50.300">
    <property type="entry name" value="P-loop containing nucleotide triphosphate hydrolases"/>
    <property type="match status" value="1"/>
</dbReference>
<evidence type="ECO:0000259" key="1">
    <source>
        <dbReference type="Pfam" id="PF00005"/>
    </source>
</evidence>